<dbReference type="Proteomes" id="UP000255355">
    <property type="component" value="Unassembled WGS sequence"/>
</dbReference>
<dbReference type="OrthoDB" id="5242221at2"/>
<dbReference type="GO" id="GO:0005737">
    <property type="term" value="C:cytoplasm"/>
    <property type="evidence" value="ECO:0007669"/>
    <property type="project" value="TreeGrafter"/>
</dbReference>
<dbReference type="STRING" id="1210089.GCA_001613165_01267"/>
<evidence type="ECO:0000256" key="1">
    <source>
        <dbReference type="ARBA" id="ARBA00022679"/>
    </source>
</evidence>
<protein>
    <submittedName>
        <fullName evidence="5">Ribosomal-protein-alanine N-acetyltransferase</fullName>
    </submittedName>
</protein>
<dbReference type="PANTHER" id="PTHR43792:SF8">
    <property type="entry name" value="[RIBOSOMAL PROTEIN US5]-ALANINE N-ACETYLTRANSFERASE"/>
    <property type="match status" value="1"/>
</dbReference>
<organism evidence="5 6">
    <name type="scientific">Nocardia mexicana</name>
    <dbReference type="NCBI Taxonomy" id="279262"/>
    <lineage>
        <taxon>Bacteria</taxon>
        <taxon>Bacillati</taxon>
        <taxon>Actinomycetota</taxon>
        <taxon>Actinomycetes</taxon>
        <taxon>Mycobacteriales</taxon>
        <taxon>Nocardiaceae</taxon>
        <taxon>Nocardia</taxon>
    </lineage>
</organism>
<dbReference type="AlphaFoldDB" id="A0A370H5R2"/>
<keyword evidence="1 5" id="KW-0808">Transferase</keyword>
<dbReference type="RefSeq" id="WP_114699539.1">
    <property type="nucleotide sequence ID" value="NZ_QQAZ01000004.1"/>
</dbReference>
<sequence>MNVFRAAQHPGWPAHLGPVRVAAGQVTLRPIRLRDAAAWARIRVRDRDHLEPWEPTGRGSWEARNHPSNWPSLWSSLKAEARRGAMIPLVIEVDGSFSGQLTVGNIVRGALRSAWIGYWVAKDVGGQGVATAALAMGLDHCFGPVGLHRVEATVRPENLASQAVLRNVGFREEGLLRRYLDVDGSWRDHLLVAMTAEEISGTVVERLVRAGRATLS</sequence>
<dbReference type="InterPro" id="IPR051531">
    <property type="entry name" value="N-acetyltransferase"/>
</dbReference>
<proteinExistence type="inferred from homology"/>
<feature type="domain" description="N-acetyltransferase" evidence="4">
    <location>
        <begin position="26"/>
        <end position="197"/>
    </location>
</feature>
<dbReference type="PANTHER" id="PTHR43792">
    <property type="entry name" value="GNAT FAMILY, PUTATIVE (AFU_ORTHOLOGUE AFUA_3G00765)-RELATED-RELATED"/>
    <property type="match status" value="1"/>
</dbReference>
<comment type="caution">
    <text evidence="5">The sequence shown here is derived from an EMBL/GenBank/DDBJ whole genome shotgun (WGS) entry which is preliminary data.</text>
</comment>
<dbReference type="GO" id="GO:0008999">
    <property type="term" value="F:protein-N-terminal-alanine acetyltransferase activity"/>
    <property type="evidence" value="ECO:0007669"/>
    <property type="project" value="TreeGrafter"/>
</dbReference>
<keyword evidence="2" id="KW-0012">Acyltransferase</keyword>
<dbReference type="InterPro" id="IPR016181">
    <property type="entry name" value="Acyl_CoA_acyltransferase"/>
</dbReference>
<reference evidence="5 6" key="1">
    <citation type="submission" date="2018-07" db="EMBL/GenBank/DDBJ databases">
        <title>Genomic Encyclopedia of Type Strains, Phase IV (KMG-IV): sequencing the most valuable type-strain genomes for metagenomic binning, comparative biology and taxonomic classification.</title>
        <authorList>
            <person name="Goeker M."/>
        </authorList>
    </citation>
    <scope>NUCLEOTIDE SEQUENCE [LARGE SCALE GENOMIC DNA]</scope>
    <source>
        <strain evidence="5 6">DSM 44952</strain>
    </source>
</reference>
<evidence type="ECO:0000313" key="6">
    <source>
        <dbReference type="Proteomes" id="UP000255355"/>
    </source>
</evidence>
<evidence type="ECO:0000256" key="3">
    <source>
        <dbReference type="ARBA" id="ARBA00038502"/>
    </source>
</evidence>
<dbReference type="InterPro" id="IPR000182">
    <property type="entry name" value="GNAT_dom"/>
</dbReference>
<dbReference type="Pfam" id="PF13302">
    <property type="entry name" value="Acetyltransf_3"/>
    <property type="match status" value="1"/>
</dbReference>
<gene>
    <name evidence="5" type="ORF">DFR68_104231</name>
</gene>
<evidence type="ECO:0000256" key="2">
    <source>
        <dbReference type="ARBA" id="ARBA00023315"/>
    </source>
</evidence>
<evidence type="ECO:0000313" key="5">
    <source>
        <dbReference type="EMBL" id="RDI51747.1"/>
    </source>
</evidence>
<dbReference type="SUPFAM" id="SSF55729">
    <property type="entry name" value="Acyl-CoA N-acyltransferases (Nat)"/>
    <property type="match status" value="1"/>
</dbReference>
<comment type="similarity">
    <text evidence="3">Belongs to the acetyltransferase family. RimJ subfamily.</text>
</comment>
<keyword evidence="6" id="KW-1185">Reference proteome</keyword>
<dbReference type="Gene3D" id="3.40.630.30">
    <property type="match status" value="1"/>
</dbReference>
<accession>A0A370H5R2</accession>
<dbReference type="PROSITE" id="PS51186">
    <property type="entry name" value="GNAT"/>
    <property type="match status" value="1"/>
</dbReference>
<dbReference type="EMBL" id="QQAZ01000004">
    <property type="protein sequence ID" value="RDI51747.1"/>
    <property type="molecule type" value="Genomic_DNA"/>
</dbReference>
<name>A0A370H5R2_9NOCA</name>
<evidence type="ECO:0000259" key="4">
    <source>
        <dbReference type="PROSITE" id="PS51186"/>
    </source>
</evidence>